<dbReference type="PIRSF" id="PIRSF005096">
    <property type="entry name" value="GALM"/>
    <property type="match status" value="1"/>
</dbReference>
<comment type="pathway">
    <text evidence="1 5">Carbohydrate metabolism; hexose metabolism.</text>
</comment>
<evidence type="ECO:0000256" key="2">
    <source>
        <dbReference type="ARBA" id="ARBA00006206"/>
    </source>
</evidence>
<dbReference type="Pfam" id="PF01263">
    <property type="entry name" value="Aldose_epim"/>
    <property type="match status" value="1"/>
</dbReference>
<sequence length="338" mass="36319">MGAENEVFGRLGTGEAVERVTIAGGGLTARVLTWGAVIQDLRLEGHDAPLVLGFEDLPSYLDHSPYFGATPGRCANRIAGGRFSIDGADFQLECNERGVTHLHGGSDGVGRQNWRIAAQGADFVTLTLTDPAGRAGYPGNCALTCTYRLPGDGILSVLYEAATDAPTPVNLCQHSYFNLDGSADALGHEIRLRAEHYLPVDGNLIPTGEIRPVDGTPFDLRQWTPLRRQTEEGGIAFDHNFCLSPGRQAKRPVVEVRSPLSGVSLEVSTTEPGVQFYTGAKVRPPVPGLDGRSYGAFAGFCLETQVWPDAVNHGDFPAAVLRPGETLRQETDYAFRKG</sequence>
<dbReference type="EMBL" id="BSOP01000073">
    <property type="protein sequence ID" value="GLR55271.1"/>
    <property type="molecule type" value="Genomic_DNA"/>
</dbReference>
<protein>
    <recommendedName>
        <fullName evidence="5">Aldose 1-epimerase</fullName>
        <ecNumber evidence="5">5.1.3.3</ecNumber>
    </recommendedName>
</protein>
<dbReference type="InterPro" id="IPR008183">
    <property type="entry name" value="Aldose_1/G6P_1-epimerase"/>
</dbReference>
<keyword evidence="4 5" id="KW-0119">Carbohydrate metabolism</keyword>
<name>A0ABQ5ZW05_9HYPH</name>
<comment type="similarity">
    <text evidence="2 5">Belongs to the aldose epimerase family.</text>
</comment>
<reference evidence="7" key="1">
    <citation type="journal article" date="2019" name="Int. J. Syst. Evol. Microbiol.">
        <title>The Global Catalogue of Microorganisms (GCM) 10K type strain sequencing project: providing services to taxonomists for standard genome sequencing and annotation.</title>
        <authorList>
            <consortium name="The Broad Institute Genomics Platform"/>
            <consortium name="The Broad Institute Genome Sequencing Center for Infectious Disease"/>
            <person name="Wu L."/>
            <person name="Ma J."/>
        </authorList>
    </citation>
    <scope>NUCLEOTIDE SEQUENCE [LARGE SCALE GENOMIC DNA]</scope>
    <source>
        <strain evidence="7">NBRC 102122</strain>
    </source>
</reference>
<dbReference type="PANTHER" id="PTHR10091">
    <property type="entry name" value="ALDOSE-1-EPIMERASE"/>
    <property type="match status" value="1"/>
</dbReference>
<dbReference type="InterPro" id="IPR047215">
    <property type="entry name" value="Galactose_mutarotase-like"/>
</dbReference>
<dbReference type="PANTHER" id="PTHR10091:SF49">
    <property type="entry name" value="ALDOSE 1-EPIMERASE"/>
    <property type="match status" value="1"/>
</dbReference>
<evidence type="ECO:0000256" key="3">
    <source>
        <dbReference type="ARBA" id="ARBA00023235"/>
    </source>
</evidence>
<accession>A0ABQ5ZW05</accession>
<keyword evidence="7" id="KW-1185">Reference proteome</keyword>
<evidence type="ECO:0000256" key="5">
    <source>
        <dbReference type="PIRNR" id="PIRNR005096"/>
    </source>
</evidence>
<comment type="caution">
    <text evidence="6">The sequence shown here is derived from an EMBL/GenBank/DDBJ whole genome shotgun (WGS) entry which is preliminary data.</text>
</comment>
<gene>
    <name evidence="6" type="primary">galM</name>
    <name evidence="6" type="ORF">GCM10007923_64940</name>
</gene>
<dbReference type="InterPro" id="IPR015443">
    <property type="entry name" value="Aldose_1-epimerase"/>
</dbReference>
<dbReference type="CDD" id="cd09019">
    <property type="entry name" value="galactose_mutarotase_like"/>
    <property type="match status" value="1"/>
</dbReference>
<evidence type="ECO:0000256" key="4">
    <source>
        <dbReference type="ARBA" id="ARBA00023277"/>
    </source>
</evidence>
<evidence type="ECO:0000256" key="1">
    <source>
        <dbReference type="ARBA" id="ARBA00005028"/>
    </source>
</evidence>
<organism evidence="6 7">
    <name type="scientific">Shinella yambaruensis</name>
    <dbReference type="NCBI Taxonomy" id="415996"/>
    <lineage>
        <taxon>Bacteria</taxon>
        <taxon>Pseudomonadati</taxon>
        <taxon>Pseudomonadota</taxon>
        <taxon>Alphaproteobacteria</taxon>
        <taxon>Hyphomicrobiales</taxon>
        <taxon>Rhizobiaceae</taxon>
        <taxon>Shinella</taxon>
    </lineage>
</organism>
<evidence type="ECO:0000313" key="6">
    <source>
        <dbReference type="EMBL" id="GLR55271.1"/>
    </source>
</evidence>
<dbReference type="InterPro" id="IPR011013">
    <property type="entry name" value="Gal_mutarotase_sf_dom"/>
</dbReference>
<dbReference type="NCBIfam" id="NF008277">
    <property type="entry name" value="PRK11055.1"/>
    <property type="match status" value="1"/>
</dbReference>
<dbReference type="RefSeq" id="WP_244769256.1">
    <property type="nucleotide sequence ID" value="NZ_BSOP01000073.1"/>
</dbReference>
<dbReference type="InterPro" id="IPR014718">
    <property type="entry name" value="GH-type_carb-bd"/>
</dbReference>
<keyword evidence="3 5" id="KW-0413">Isomerase</keyword>
<proteinExistence type="inferred from homology"/>
<dbReference type="EC" id="5.1.3.3" evidence="5"/>
<dbReference type="Gene3D" id="2.70.98.10">
    <property type="match status" value="1"/>
</dbReference>
<evidence type="ECO:0000313" key="7">
    <source>
        <dbReference type="Proteomes" id="UP001156702"/>
    </source>
</evidence>
<comment type="catalytic activity">
    <reaction evidence="5">
        <text>alpha-D-glucose = beta-D-glucose</text>
        <dbReference type="Rhea" id="RHEA:10264"/>
        <dbReference type="ChEBI" id="CHEBI:15903"/>
        <dbReference type="ChEBI" id="CHEBI:17925"/>
        <dbReference type="EC" id="5.1.3.3"/>
    </reaction>
</comment>
<dbReference type="Proteomes" id="UP001156702">
    <property type="component" value="Unassembled WGS sequence"/>
</dbReference>
<dbReference type="SUPFAM" id="SSF74650">
    <property type="entry name" value="Galactose mutarotase-like"/>
    <property type="match status" value="1"/>
</dbReference>